<reference evidence="12" key="1">
    <citation type="submission" date="2018-05" db="EMBL/GenBank/DDBJ databases">
        <authorList>
            <person name="Lanie J.A."/>
            <person name="Ng W.-L."/>
            <person name="Kazmierczak K.M."/>
            <person name="Andrzejewski T.M."/>
            <person name="Davidsen T.M."/>
            <person name="Wayne K.J."/>
            <person name="Tettelin H."/>
            <person name="Glass J.I."/>
            <person name="Rusch D."/>
            <person name="Podicherti R."/>
            <person name="Tsui H.-C.T."/>
            <person name="Winkler M.E."/>
        </authorList>
    </citation>
    <scope>NUCLEOTIDE SEQUENCE</scope>
</reference>
<evidence type="ECO:0000256" key="5">
    <source>
        <dbReference type="ARBA" id="ARBA00023002"/>
    </source>
</evidence>
<dbReference type="Gene3D" id="3.40.30.10">
    <property type="entry name" value="Glutaredoxin"/>
    <property type="match status" value="1"/>
</dbReference>
<dbReference type="EMBL" id="UINC01049422">
    <property type="protein sequence ID" value="SVB61186.1"/>
    <property type="molecule type" value="Genomic_DNA"/>
</dbReference>
<dbReference type="InterPro" id="IPR050924">
    <property type="entry name" value="Peroxiredoxin_BCP/PrxQ"/>
</dbReference>
<keyword evidence="7" id="KW-0676">Redox-active center</keyword>
<evidence type="ECO:0000259" key="11">
    <source>
        <dbReference type="PROSITE" id="PS51352"/>
    </source>
</evidence>
<feature type="domain" description="Thioredoxin" evidence="11">
    <location>
        <begin position="1"/>
        <end position="149"/>
    </location>
</feature>
<name>A0A382FDN0_9ZZZZ</name>
<dbReference type="Pfam" id="PF00578">
    <property type="entry name" value="AhpC-TSA"/>
    <property type="match status" value="1"/>
</dbReference>
<dbReference type="GO" id="GO:0005737">
    <property type="term" value="C:cytoplasm"/>
    <property type="evidence" value="ECO:0007669"/>
    <property type="project" value="TreeGrafter"/>
</dbReference>
<evidence type="ECO:0000256" key="9">
    <source>
        <dbReference type="ARBA" id="ARBA00038489"/>
    </source>
</evidence>
<dbReference type="PIRSF" id="PIRSF000239">
    <property type="entry name" value="AHPC"/>
    <property type="match status" value="1"/>
</dbReference>
<dbReference type="InterPro" id="IPR036249">
    <property type="entry name" value="Thioredoxin-like_sf"/>
</dbReference>
<evidence type="ECO:0000313" key="12">
    <source>
        <dbReference type="EMBL" id="SVB61186.1"/>
    </source>
</evidence>
<evidence type="ECO:0000256" key="2">
    <source>
        <dbReference type="ARBA" id="ARBA00013017"/>
    </source>
</evidence>
<dbReference type="FunFam" id="3.40.30.10:FF:000007">
    <property type="entry name" value="Thioredoxin-dependent thiol peroxidase"/>
    <property type="match status" value="1"/>
</dbReference>
<evidence type="ECO:0000256" key="8">
    <source>
        <dbReference type="ARBA" id="ARBA00032824"/>
    </source>
</evidence>
<protein>
    <recommendedName>
        <fullName evidence="2">thioredoxin-dependent peroxiredoxin</fullName>
        <ecNumber evidence="2">1.11.1.24</ecNumber>
    </recommendedName>
    <alternativeName>
        <fullName evidence="8">Thioredoxin peroxidase</fullName>
    </alternativeName>
</protein>
<evidence type="ECO:0000256" key="6">
    <source>
        <dbReference type="ARBA" id="ARBA00023157"/>
    </source>
</evidence>
<dbReference type="SUPFAM" id="SSF52833">
    <property type="entry name" value="Thioredoxin-like"/>
    <property type="match status" value="1"/>
</dbReference>
<dbReference type="GO" id="GO:0008379">
    <property type="term" value="F:thioredoxin peroxidase activity"/>
    <property type="evidence" value="ECO:0007669"/>
    <property type="project" value="TreeGrafter"/>
</dbReference>
<dbReference type="InterPro" id="IPR000866">
    <property type="entry name" value="AhpC/TSA"/>
</dbReference>
<dbReference type="GO" id="GO:0034599">
    <property type="term" value="P:cellular response to oxidative stress"/>
    <property type="evidence" value="ECO:0007669"/>
    <property type="project" value="TreeGrafter"/>
</dbReference>
<evidence type="ECO:0000256" key="4">
    <source>
        <dbReference type="ARBA" id="ARBA00022862"/>
    </source>
</evidence>
<accession>A0A382FDN0</accession>
<dbReference type="CDD" id="cd03017">
    <property type="entry name" value="PRX_BCP"/>
    <property type="match status" value="1"/>
</dbReference>
<dbReference type="InterPro" id="IPR013766">
    <property type="entry name" value="Thioredoxin_domain"/>
</dbReference>
<proteinExistence type="inferred from homology"/>
<sequence>MNKVNPITCVATSNQKVEIPDNHGRNIVLYFYPKDDTPGCTIEGNDFSALNESFADKNTVIYGVSRDSIASHEKFKQKFNYTIDLISDEDESLCNQFDVIKLKKLYGKEYMGIVRSTFVINPNGEILKQWDKVKVDGHAEEVLEFISGL</sequence>
<dbReference type="AlphaFoldDB" id="A0A382FDN0"/>
<organism evidence="12">
    <name type="scientific">marine metagenome</name>
    <dbReference type="NCBI Taxonomy" id="408172"/>
    <lineage>
        <taxon>unclassified sequences</taxon>
        <taxon>metagenomes</taxon>
        <taxon>ecological metagenomes</taxon>
    </lineage>
</organism>
<keyword evidence="4" id="KW-0049">Antioxidant</keyword>
<evidence type="ECO:0000256" key="7">
    <source>
        <dbReference type="ARBA" id="ARBA00023284"/>
    </source>
</evidence>
<comment type="subunit">
    <text evidence="1">Monomer.</text>
</comment>
<dbReference type="PANTHER" id="PTHR42801">
    <property type="entry name" value="THIOREDOXIN-DEPENDENT PEROXIDE REDUCTASE"/>
    <property type="match status" value="1"/>
</dbReference>
<comment type="similarity">
    <text evidence="9">Belongs to the peroxiredoxin family. BCP/PrxQ subfamily.</text>
</comment>
<evidence type="ECO:0000256" key="1">
    <source>
        <dbReference type="ARBA" id="ARBA00011245"/>
    </source>
</evidence>
<evidence type="ECO:0000256" key="10">
    <source>
        <dbReference type="ARBA" id="ARBA00049091"/>
    </source>
</evidence>
<keyword evidence="3" id="KW-0575">Peroxidase</keyword>
<gene>
    <name evidence="12" type="ORF">METZ01_LOCUS214040</name>
</gene>
<dbReference type="EC" id="1.11.1.24" evidence="2"/>
<keyword evidence="6" id="KW-1015">Disulfide bond</keyword>
<keyword evidence="5" id="KW-0560">Oxidoreductase</keyword>
<dbReference type="InterPro" id="IPR024706">
    <property type="entry name" value="Peroxiredoxin_AhpC-typ"/>
</dbReference>
<dbReference type="GO" id="GO:0045454">
    <property type="term" value="P:cell redox homeostasis"/>
    <property type="evidence" value="ECO:0007669"/>
    <property type="project" value="TreeGrafter"/>
</dbReference>
<dbReference type="PANTHER" id="PTHR42801:SF4">
    <property type="entry name" value="AHPC_TSA FAMILY PROTEIN"/>
    <property type="match status" value="1"/>
</dbReference>
<evidence type="ECO:0000256" key="3">
    <source>
        <dbReference type="ARBA" id="ARBA00022559"/>
    </source>
</evidence>
<comment type="catalytic activity">
    <reaction evidence="10">
        <text>a hydroperoxide + [thioredoxin]-dithiol = an alcohol + [thioredoxin]-disulfide + H2O</text>
        <dbReference type="Rhea" id="RHEA:62620"/>
        <dbReference type="Rhea" id="RHEA-COMP:10698"/>
        <dbReference type="Rhea" id="RHEA-COMP:10700"/>
        <dbReference type="ChEBI" id="CHEBI:15377"/>
        <dbReference type="ChEBI" id="CHEBI:29950"/>
        <dbReference type="ChEBI" id="CHEBI:30879"/>
        <dbReference type="ChEBI" id="CHEBI:35924"/>
        <dbReference type="ChEBI" id="CHEBI:50058"/>
        <dbReference type="EC" id="1.11.1.24"/>
    </reaction>
</comment>
<dbReference type="PROSITE" id="PS51352">
    <property type="entry name" value="THIOREDOXIN_2"/>
    <property type="match status" value="1"/>
</dbReference>